<dbReference type="AlphaFoldDB" id="A0A975YFB8"/>
<evidence type="ECO:0000313" key="2">
    <source>
        <dbReference type="Proteomes" id="UP000693972"/>
    </source>
</evidence>
<dbReference type="Proteomes" id="UP000693972">
    <property type="component" value="Unassembled WGS sequence"/>
</dbReference>
<dbReference type="EMBL" id="CP078073">
    <property type="protein sequence ID" value="QXL87219.1"/>
    <property type="molecule type" value="Genomic_DNA"/>
</dbReference>
<gene>
    <name evidence="1" type="ORF">KUL25_17580</name>
</gene>
<dbReference type="RefSeq" id="WP_257894124.1">
    <property type="nucleotide sequence ID" value="NZ_JAIMBW010000001.1"/>
</dbReference>
<keyword evidence="2" id="KW-1185">Reference proteome</keyword>
<protein>
    <submittedName>
        <fullName evidence="1">Uncharacterized protein</fullName>
    </submittedName>
</protein>
<accession>A0A975YFB8</accession>
<proteinExistence type="predicted"/>
<name>A0A975YFB8_9RHOB</name>
<organism evidence="1">
    <name type="scientific">Gymnodinialimonas phycosphaerae</name>
    <dbReference type="NCBI Taxonomy" id="2841589"/>
    <lineage>
        <taxon>Bacteria</taxon>
        <taxon>Pseudomonadati</taxon>
        <taxon>Pseudomonadota</taxon>
        <taxon>Alphaproteobacteria</taxon>
        <taxon>Rhodobacterales</taxon>
        <taxon>Paracoccaceae</taxon>
        <taxon>Gymnodinialimonas</taxon>
    </lineage>
</organism>
<dbReference type="EMBL" id="JAIMBW010000001">
    <property type="protein sequence ID" value="MBY4894573.1"/>
    <property type="molecule type" value="Genomic_DNA"/>
</dbReference>
<reference evidence="1 2" key="1">
    <citation type="submission" date="2021-07" db="EMBL/GenBank/DDBJ databases">
        <title>Karlodiniumbacter phycospheric gen. nov., sp. nov., a phycosphere bacterium isolated from karlodinium veneficum.</title>
        <authorList>
            <person name="Peng Y."/>
            <person name="Jiang L."/>
            <person name="Lee J."/>
        </authorList>
    </citation>
    <scope>NUCLEOTIDE SEQUENCE</scope>
    <source>
        <strain evidence="1 2">N5</strain>
    </source>
</reference>
<evidence type="ECO:0000313" key="1">
    <source>
        <dbReference type="EMBL" id="QXL87219.1"/>
    </source>
</evidence>
<sequence>MLHDLAEPEMRKIIDQARAERSREIARLFAQLFRRRAKTDLSVAATG</sequence>